<dbReference type="Pfam" id="PF13439">
    <property type="entry name" value="Glyco_transf_4"/>
    <property type="match status" value="1"/>
</dbReference>
<dbReference type="InterPro" id="IPR001296">
    <property type="entry name" value="Glyco_trans_1"/>
</dbReference>
<dbReference type="InterPro" id="IPR028098">
    <property type="entry name" value="Glyco_trans_4-like_N"/>
</dbReference>
<dbReference type="EMBL" id="MFES01000013">
    <property type="protein sequence ID" value="OGE86088.1"/>
    <property type="molecule type" value="Genomic_DNA"/>
</dbReference>
<evidence type="ECO:0000259" key="1">
    <source>
        <dbReference type="Pfam" id="PF00534"/>
    </source>
</evidence>
<dbReference type="Proteomes" id="UP000176786">
    <property type="component" value="Unassembled WGS sequence"/>
</dbReference>
<accession>A0A1F5P883</accession>
<dbReference type="PANTHER" id="PTHR45947">
    <property type="entry name" value="SULFOQUINOVOSYL TRANSFERASE SQD2"/>
    <property type="match status" value="1"/>
</dbReference>
<feature type="domain" description="Glycosyltransferase subfamily 4-like N-terminal" evidence="2">
    <location>
        <begin position="16"/>
        <end position="173"/>
    </location>
</feature>
<proteinExistence type="predicted"/>
<reference evidence="3 4" key="1">
    <citation type="journal article" date="2016" name="Nat. Commun.">
        <title>Thousands of microbial genomes shed light on interconnected biogeochemical processes in an aquifer system.</title>
        <authorList>
            <person name="Anantharaman K."/>
            <person name="Brown C.T."/>
            <person name="Hug L.A."/>
            <person name="Sharon I."/>
            <person name="Castelle C.J."/>
            <person name="Probst A.J."/>
            <person name="Thomas B.C."/>
            <person name="Singh A."/>
            <person name="Wilkins M.J."/>
            <person name="Karaoz U."/>
            <person name="Brodie E.L."/>
            <person name="Williams K.H."/>
            <person name="Hubbard S.S."/>
            <person name="Banfield J.F."/>
        </authorList>
    </citation>
    <scope>NUCLEOTIDE SEQUENCE [LARGE SCALE GENOMIC DNA]</scope>
</reference>
<gene>
    <name evidence="3" type="ORF">A3J48_03960</name>
</gene>
<evidence type="ECO:0000313" key="3">
    <source>
        <dbReference type="EMBL" id="OGE86088.1"/>
    </source>
</evidence>
<dbReference type="AlphaFoldDB" id="A0A1F5P883"/>
<protein>
    <recommendedName>
        <fullName evidence="5">Glycosyltransferase subfamily 4-like N-terminal domain-containing protein</fullName>
    </recommendedName>
</protein>
<dbReference type="PANTHER" id="PTHR45947:SF3">
    <property type="entry name" value="SULFOQUINOVOSYL TRANSFERASE SQD2"/>
    <property type="match status" value="1"/>
</dbReference>
<evidence type="ECO:0000313" key="4">
    <source>
        <dbReference type="Proteomes" id="UP000176786"/>
    </source>
</evidence>
<dbReference type="Pfam" id="PF00534">
    <property type="entry name" value="Glycos_transf_1"/>
    <property type="match status" value="1"/>
</dbReference>
<name>A0A1F5P883_9BACT</name>
<dbReference type="SUPFAM" id="SSF53756">
    <property type="entry name" value="UDP-Glycosyltransferase/glycogen phosphorylase"/>
    <property type="match status" value="1"/>
</dbReference>
<dbReference type="GO" id="GO:0016757">
    <property type="term" value="F:glycosyltransferase activity"/>
    <property type="evidence" value="ECO:0007669"/>
    <property type="project" value="InterPro"/>
</dbReference>
<feature type="domain" description="Glycosyl transferase family 1" evidence="1">
    <location>
        <begin position="188"/>
        <end position="336"/>
    </location>
</feature>
<dbReference type="STRING" id="1817832.A3J48_03960"/>
<dbReference type="CDD" id="cd03801">
    <property type="entry name" value="GT4_PimA-like"/>
    <property type="match status" value="1"/>
</dbReference>
<sequence>MRIAFIGQKGIPVSQGGVERHVEELSCALAKRGHEVLAYSRSTYLIGDAKLPQGVKVVTLPSIPVKAWDTIIATLFATIDVLFRKVDVIHYHSLGPAFFMFLPWFLKPSTTLVFTHHTYETQRPQWGPLARFAMRCGEAVGMALADEVVAISPVVAMDLEAIYRRHVSMVPNGFTNLPVHAITHPVLPEKYILAVSRLIRSKGLDFLINAFHLIEKDFPNYHLVIVGSATHNDSDEARLRSLANGSHRIHFLGWQPSSKLGAIYRGASLFVQPSEIEGLPMTLLEAATTGVPIIVSDIPEHMLIVRADAPSFKSKHHLDLASKLRLVLGNEEKYRERSALLAERVIRDFDWQYIAKRIENIYMNSAERRKLMVQKLA</sequence>
<dbReference type="Gene3D" id="3.40.50.2000">
    <property type="entry name" value="Glycogen Phosphorylase B"/>
    <property type="match status" value="2"/>
</dbReference>
<dbReference type="InterPro" id="IPR050194">
    <property type="entry name" value="Glycosyltransferase_grp1"/>
</dbReference>
<evidence type="ECO:0008006" key="5">
    <source>
        <dbReference type="Google" id="ProtNLM"/>
    </source>
</evidence>
<comment type="caution">
    <text evidence="3">The sequence shown here is derived from an EMBL/GenBank/DDBJ whole genome shotgun (WGS) entry which is preliminary data.</text>
</comment>
<evidence type="ECO:0000259" key="2">
    <source>
        <dbReference type="Pfam" id="PF13439"/>
    </source>
</evidence>
<organism evidence="3 4">
    <name type="scientific">Candidatus Doudnabacteria bacterium RIFCSPHIGHO2_02_FULL_46_11</name>
    <dbReference type="NCBI Taxonomy" id="1817832"/>
    <lineage>
        <taxon>Bacteria</taxon>
        <taxon>Candidatus Doudnaibacteriota</taxon>
    </lineage>
</organism>